<reference evidence="1 2" key="1">
    <citation type="submission" date="2016-10" db="EMBL/GenBank/DDBJ databases">
        <authorList>
            <person name="de Groot N.N."/>
        </authorList>
    </citation>
    <scope>NUCLEOTIDE SEQUENCE [LARGE SCALE GENOMIC DNA]</scope>
    <source>
        <strain evidence="1 2">CGMCC 4.6858</strain>
    </source>
</reference>
<accession>A0A1G6LQS5</accession>
<name>A0A1G6LQS5_9ACTN</name>
<dbReference type="EMBL" id="FMZM01000002">
    <property type="protein sequence ID" value="SDC45541.1"/>
    <property type="molecule type" value="Genomic_DNA"/>
</dbReference>
<protein>
    <submittedName>
        <fullName evidence="1">Uncharacterized protein</fullName>
    </submittedName>
</protein>
<gene>
    <name evidence="1" type="ORF">SAMN05421872_102330</name>
</gene>
<keyword evidence="2" id="KW-1185">Reference proteome</keyword>
<dbReference type="AlphaFoldDB" id="A0A1G6LQS5"/>
<evidence type="ECO:0000313" key="1">
    <source>
        <dbReference type="EMBL" id="SDC45541.1"/>
    </source>
</evidence>
<organism evidence="1 2">
    <name type="scientific">Nocardioides lianchengensis</name>
    <dbReference type="NCBI Taxonomy" id="1045774"/>
    <lineage>
        <taxon>Bacteria</taxon>
        <taxon>Bacillati</taxon>
        <taxon>Actinomycetota</taxon>
        <taxon>Actinomycetes</taxon>
        <taxon>Propionibacteriales</taxon>
        <taxon>Nocardioidaceae</taxon>
        <taxon>Nocardioides</taxon>
    </lineage>
</organism>
<dbReference type="STRING" id="1045774.SAMN05421872_102330"/>
<dbReference type="Proteomes" id="UP000199034">
    <property type="component" value="Unassembled WGS sequence"/>
</dbReference>
<proteinExistence type="predicted"/>
<sequence length="86" mass="9651">MGSRPLRRDRRDTYGRATAYGVPVERIKPYPVITEPDHHDHYDQPDAAGWRTAHHADGPESACIDCTEPIPEEDTPLPLDGSSETR</sequence>
<evidence type="ECO:0000313" key="2">
    <source>
        <dbReference type="Proteomes" id="UP000199034"/>
    </source>
</evidence>